<feature type="compositionally biased region" description="Polar residues" evidence="1">
    <location>
        <begin position="1602"/>
        <end position="1617"/>
    </location>
</feature>
<feature type="compositionally biased region" description="Polar residues" evidence="1">
    <location>
        <begin position="558"/>
        <end position="567"/>
    </location>
</feature>
<sequence>MSVFESPPPPPAPKPQRQPSFVGLPPISPGPEFGSALGISAADLSDHRRAVSPPGHTQGPSPHPYMYQAGGGSRIANAIFRADNTTPNANNNISNSNSPSSSSAFNDSRDGARPGPVPGASPLASPTMNYQLQSSSPHPHGTQFMQGPYVMMQSPHTQQTSAQHFQTPAHQFDANGNANGNGNGNGNPSFMHHQSGPPQPAYLGQKGPVSYQQFQSSSPPPGMPSPSLMSNGQFNLPPGWKMEQSHLQQPLSSPRHRHSPSISSLKQQNQAYAIDKETGALSTRSVSPPTHSPVDSRRPGQPAQVSSAGPSSQNGEFQPPSARFMQQTQGAALDRTSTNITQNSQFHDEPESKRNSNVFSSIRNRLAGNASDQRDAAMAGRPQPNGGATADDVSDASIAVDDQGRRAPSNFFGLRGNGNPNGDGPPLSSNGNGGALFSVPKEKRPFFTRPSGLGTNPSSQQEVPRPATAEGVMGPPVVGFGPGQPKKRFSKITGMLNRDKTEFQPSQPFGYDASQRPSFQAQRPLPGGAMGYPDQMNPHGGPPGPGDDGQISGYGRPRSSTAGSRPSISDHGRTPSGQGYGPTPAMGAIAEEERGRKPSGGNLLSNIFGKRSDSKTREQGQRPPRSPPGLDQPQGLNPQGQMMVVQRPGQPGFFLPAQSQQLSIQGQPVIPPQGQYAGLAQRAQQLQQQQYQGQGIPKGQDPMRRQNKALPGPFQQRQASPGISPVTQSSASPLLTTQAPGGPVAQRQQPLRQGSPLSMPQRGQDQQQPLGVVQVATAVPIRQVGSSPNITPGQFQDDISPGGQSDSSRQRSGSVVNQIDVGGSRKTSVDLHGTRNRAASQSLTQQHPVHIASLHAPNRQAGSSASPRNSSQFHHHDAPSQGGQNLEDGTPVSSGQPGASFPPQNRRVSQGVMAGQQAQLSDQQQVTPARTSPSESPAPNPSQQISPPGVPPKNSPAPNPGQGFGSTPTQSWQSPSGQGQSAPTAQQSSVYRPSGPQIAAVVQSFTQQQPQSPWSIGRQDGFGQSGPPGQQFSPGQFPQGVMMTSPPQEQRSEKEGAFSKFLKSSKTFVHQISDSQSLNDRPKPEKESKGVKGMMGVFKRAPKEPKQPDSGRPPPGGPQWAIQQGQNPTGMQQFSSNQSPQAKPTGSRLPQMQMPPKAQQVMGIGEGEQKIAVDPQDEASQTEASQTQTSQAQPQAYSAGQPSPELPRSQQSRITSHPYPDNQHERPSPQKTSPPPTQQQTRPQPQTGRPSFSGDTSQAPREMPPHQQQQQQQQQQRRPSRPPAGQTQSQAPAATSSNMRAQNAKQQMAQRVPEPQYAPVPIPQGYATVHGEGMAAAKPDVVRGPPYGQPLPLPQAGMLYQGAPQQWAYPGVAPGQMTAGVPPQMAQQGWPQYPPYQGTPPPMAMAQHPPPPQHYMQGHHATPSPPLQGQQPPPHMPLQQHTLQSSLHPQFPGTAPSHQQHVPQQTVSPSQHVDDFTSFQKTAPAPADVPQAGQGNGPRRVAPQPQQQLSPVPDASPVIPVQMDRGGQPPSQQPEAERVESARAPPQAVPRSTFAVVKPQPGQDQLQPHQGSNLVPQRQTSGASEVSSLTSIPATYQGGSGTQTSETIHQVQQQAANVSPERIVISPEPTYERPPVTLTDDPPRMESPPPSSSAEQEDIYGATPRQSQHALPVQQKDYQQQQDAVVHTVDRSPALEPSGEPEAKFAGPLPNRSPETQPAAKNEPSAAQQGFVVDVPPVIIEPATATNPSAPSPDARVSVPKSTTPDEAEPPSPTDSELGKKRNSDSGSESRQGGDGTNSGGVNVASSGKPVQTSQEIFEEHKRKQLVRDMEEKIALNPTEPDDLMMLGPGGKKRGEDAPLMTATSYPGQEWNPYGDGWIDDDL</sequence>
<gene>
    <name evidence="2" type="ORF">DHEL01_v200235</name>
</gene>
<evidence type="ECO:0000313" key="2">
    <source>
        <dbReference type="EMBL" id="POS81354.1"/>
    </source>
</evidence>
<feature type="compositionally biased region" description="Polar residues" evidence="1">
    <location>
        <begin position="303"/>
        <end position="316"/>
    </location>
</feature>
<feature type="compositionally biased region" description="Polar residues" evidence="1">
    <location>
        <begin position="784"/>
        <end position="794"/>
    </location>
</feature>
<feature type="compositionally biased region" description="Polar residues" evidence="1">
    <location>
        <begin position="926"/>
        <end position="946"/>
    </location>
</feature>
<feature type="compositionally biased region" description="Pro residues" evidence="1">
    <location>
        <begin position="1423"/>
        <end position="1436"/>
    </location>
</feature>
<feature type="compositionally biased region" description="Polar residues" evidence="1">
    <location>
        <begin position="1003"/>
        <end position="1014"/>
    </location>
</feature>
<feature type="compositionally biased region" description="Polar residues" evidence="1">
    <location>
        <begin position="124"/>
        <end position="137"/>
    </location>
</feature>
<feature type="compositionally biased region" description="Polar residues" evidence="1">
    <location>
        <begin position="1800"/>
        <end position="1816"/>
    </location>
</feature>
<accession>A0A2P5IFS7</accession>
<feature type="compositionally biased region" description="Polar residues" evidence="1">
    <location>
        <begin position="1285"/>
        <end position="1309"/>
    </location>
</feature>
<reference evidence="2" key="1">
    <citation type="submission" date="2017-09" db="EMBL/GenBank/DDBJ databases">
        <title>Polyketide synthases of a Diaporthe helianthi virulent isolate.</title>
        <authorList>
            <person name="Baroncelli R."/>
        </authorList>
    </citation>
    <scope>NUCLEOTIDE SEQUENCE [LARGE SCALE GENOMIC DNA]</scope>
    <source>
        <strain evidence="2">7/96</strain>
    </source>
</reference>
<feature type="region of interest" description="Disordered" evidence="1">
    <location>
        <begin position="279"/>
        <end position="335"/>
    </location>
</feature>
<feature type="compositionally biased region" description="Basic and acidic residues" evidence="1">
    <location>
        <begin position="1818"/>
        <end position="1834"/>
    </location>
</feature>
<feature type="compositionally biased region" description="Polar residues" evidence="1">
    <location>
        <begin position="715"/>
        <end position="739"/>
    </location>
</feature>
<feature type="compositionally biased region" description="Low complexity" evidence="1">
    <location>
        <begin position="1674"/>
        <end position="1683"/>
    </location>
</feature>
<feature type="compositionally biased region" description="Polar residues" evidence="1">
    <location>
        <begin position="891"/>
        <end position="908"/>
    </location>
</feature>
<feature type="compositionally biased region" description="Basic and acidic residues" evidence="1">
    <location>
        <begin position="1080"/>
        <end position="1090"/>
    </location>
</feature>
<feature type="region of interest" description="Disordered" evidence="1">
    <location>
        <begin position="1379"/>
        <end position="1883"/>
    </location>
</feature>
<feature type="compositionally biased region" description="Low complexity" evidence="1">
    <location>
        <begin position="800"/>
        <end position="814"/>
    </location>
</feature>
<feature type="compositionally biased region" description="Polar residues" evidence="1">
    <location>
        <begin position="1062"/>
        <end position="1079"/>
    </location>
</feature>
<feature type="compositionally biased region" description="Polar residues" evidence="1">
    <location>
        <begin position="746"/>
        <end position="769"/>
    </location>
</feature>
<evidence type="ECO:0000313" key="3">
    <source>
        <dbReference type="Proteomes" id="UP000094444"/>
    </source>
</evidence>
<dbReference type="InParanoid" id="A0A2P5IFS7"/>
<feature type="compositionally biased region" description="Low complexity" evidence="1">
    <location>
        <begin position="83"/>
        <end position="106"/>
    </location>
</feature>
<feature type="region of interest" description="Disordered" evidence="1">
    <location>
        <begin position="1"/>
        <end position="146"/>
    </location>
</feature>
<feature type="region of interest" description="Disordered" evidence="1">
    <location>
        <begin position="367"/>
        <end position="1326"/>
    </location>
</feature>
<feature type="compositionally biased region" description="Basic and acidic residues" evidence="1">
    <location>
        <begin position="610"/>
        <end position="620"/>
    </location>
</feature>
<feature type="compositionally biased region" description="Polar residues" evidence="1">
    <location>
        <begin position="453"/>
        <end position="462"/>
    </location>
</feature>
<comment type="caution">
    <text evidence="2">The sequence shown here is derived from an EMBL/GenBank/DDBJ whole genome shotgun (WGS) entry which is preliminary data.</text>
</comment>
<feature type="compositionally biased region" description="Low complexity" evidence="1">
    <location>
        <begin position="1238"/>
        <end position="1251"/>
    </location>
</feature>
<feature type="compositionally biased region" description="Low complexity" evidence="1">
    <location>
        <begin position="1267"/>
        <end position="1276"/>
    </location>
</feature>
<feature type="compositionally biased region" description="Pro residues" evidence="1">
    <location>
        <begin position="1392"/>
        <end position="1413"/>
    </location>
</feature>
<feature type="compositionally biased region" description="Polar residues" evidence="1">
    <location>
        <begin position="860"/>
        <end position="872"/>
    </location>
</feature>
<proteinExistence type="predicted"/>
<dbReference type="Proteomes" id="UP000094444">
    <property type="component" value="Unassembled WGS sequence"/>
</dbReference>
<feature type="compositionally biased region" description="Pro residues" evidence="1">
    <location>
        <begin position="948"/>
        <end position="959"/>
    </location>
</feature>
<keyword evidence="3" id="KW-1185">Reference proteome</keyword>
<feature type="compositionally biased region" description="Polar residues" evidence="1">
    <location>
        <begin position="1562"/>
        <end position="1594"/>
    </location>
</feature>
<name>A0A2P5IFS7_DIAHE</name>
<evidence type="ECO:0000256" key="1">
    <source>
        <dbReference type="SAM" id="MobiDB-lite"/>
    </source>
</evidence>
<dbReference type="OrthoDB" id="5151921at2759"/>
<feature type="compositionally biased region" description="Low complexity" evidence="1">
    <location>
        <begin position="1021"/>
        <end position="1040"/>
    </location>
</feature>
<dbReference type="STRING" id="158607.A0A2P5IFS7"/>
<feature type="compositionally biased region" description="Low complexity" evidence="1">
    <location>
        <begin position="664"/>
        <end position="695"/>
    </location>
</feature>
<feature type="compositionally biased region" description="Low complexity" evidence="1">
    <location>
        <begin position="965"/>
        <end position="984"/>
    </location>
</feature>
<feature type="compositionally biased region" description="Low complexity" evidence="1">
    <location>
        <begin position="388"/>
        <end position="401"/>
    </location>
</feature>
<feature type="compositionally biased region" description="Polar residues" evidence="1">
    <location>
        <begin position="1456"/>
        <end position="1481"/>
    </location>
</feature>
<feature type="compositionally biased region" description="Pro residues" evidence="1">
    <location>
        <begin position="1"/>
        <end position="16"/>
    </location>
</feature>
<organism evidence="2 3">
    <name type="scientific">Diaporthe helianthi</name>
    <dbReference type="NCBI Taxonomy" id="158607"/>
    <lineage>
        <taxon>Eukaryota</taxon>
        <taxon>Fungi</taxon>
        <taxon>Dikarya</taxon>
        <taxon>Ascomycota</taxon>
        <taxon>Pezizomycotina</taxon>
        <taxon>Sordariomycetes</taxon>
        <taxon>Sordariomycetidae</taxon>
        <taxon>Diaporthales</taxon>
        <taxon>Diaporthaceae</taxon>
        <taxon>Diaporthe</taxon>
    </lineage>
</organism>
<feature type="compositionally biased region" description="Polar residues" evidence="1">
    <location>
        <begin position="280"/>
        <end position="289"/>
    </location>
</feature>
<feature type="compositionally biased region" description="Low complexity" evidence="1">
    <location>
        <begin position="1742"/>
        <end position="1755"/>
    </location>
</feature>
<protein>
    <submittedName>
        <fullName evidence="2">Uncharacterized protein</fullName>
    </submittedName>
</protein>
<feature type="compositionally biased region" description="Polar residues" evidence="1">
    <location>
        <begin position="324"/>
        <end position="335"/>
    </location>
</feature>
<feature type="compositionally biased region" description="Polar residues" evidence="1">
    <location>
        <begin position="837"/>
        <end position="847"/>
    </location>
</feature>
<feature type="region of interest" description="Disordered" evidence="1">
    <location>
        <begin position="170"/>
        <end position="266"/>
    </location>
</feature>
<feature type="compositionally biased region" description="Low complexity" evidence="1">
    <location>
        <begin position="916"/>
        <end position="925"/>
    </location>
</feature>
<feature type="compositionally biased region" description="Low complexity" evidence="1">
    <location>
        <begin position="1179"/>
        <end position="1199"/>
    </location>
</feature>
<dbReference type="EMBL" id="MAVT02000009">
    <property type="protein sequence ID" value="POS81354.1"/>
    <property type="molecule type" value="Genomic_DNA"/>
</dbReference>
<feature type="compositionally biased region" description="Polar residues" evidence="1">
    <location>
        <begin position="1121"/>
        <end position="1150"/>
    </location>
</feature>
<feature type="compositionally biased region" description="Low complexity" evidence="1">
    <location>
        <begin position="208"/>
        <end position="217"/>
    </location>
</feature>